<keyword evidence="6" id="KW-0067">ATP-binding</keyword>
<dbReference type="Gene3D" id="1.10.10.10">
    <property type="entry name" value="Winged helix-like DNA-binding domain superfamily/Winged helix DNA-binding domain"/>
    <property type="match status" value="1"/>
</dbReference>
<protein>
    <submittedName>
        <fullName evidence="12">Disease resistance protein RGA1</fullName>
    </submittedName>
</protein>
<dbReference type="InterPro" id="IPR032675">
    <property type="entry name" value="LRR_dom_sf"/>
</dbReference>
<reference evidence="11" key="1">
    <citation type="journal article" date="2015" name="Nat. Genet.">
        <title>The pineapple genome and the evolution of CAM photosynthesis.</title>
        <authorList>
            <person name="Ming R."/>
            <person name="VanBuren R."/>
            <person name="Wai C.M."/>
            <person name="Tang H."/>
            <person name="Schatz M.C."/>
            <person name="Bowers J.E."/>
            <person name="Lyons E."/>
            <person name="Wang M.L."/>
            <person name="Chen J."/>
            <person name="Biggers E."/>
            <person name="Zhang J."/>
            <person name="Huang L."/>
            <person name="Zhang L."/>
            <person name="Miao W."/>
            <person name="Zhang J."/>
            <person name="Ye Z."/>
            <person name="Miao C."/>
            <person name="Lin Z."/>
            <person name="Wang H."/>
            <person name="Zhou H."/>
            <person name="Yim W.C."/>
            <person name="Priest H.D."/>
            <person name="Zheng C."/>
            <person name="Woodhouse M."/>
            <person name="Edger P.P."/>
            <person name="Guyot R."/>
            <person name="Guo H.B."/>
            <person name="Guo H."/>
            <person name="Zheng G."/>
            <person name="Singh R."/>
            <person name="Sharma A."/>
            <person name="Min X."/>
            <person name="Zheng Y."/>
            <person name="Lee H."/>
            <person name="Gurtowski J."/>
            <person name="Sedlazeck F.J."/>
            <person name="Harkess A."/>
            <person name="McKain M.R."/>
            <person name="Liao Z."/>
            <person name="Fang J."/>
            <person name="Liu J."/>
            <person name="Zhang X."/>
            <person name="Zhang Q."/>
            <person name="Hu W."/>
            <person name="Qin Y."/>
            <person name="Wang K."/>
            <person name="Chen L.Y."/>
            <person name="Shirley N."/>
            <person name="Lin Y.R."/>
            <person name="Liu L.Y."/>
            <person name="Hernandez A.G."/>
            <person name="Wright C.L."/>
            <person name="Bulone V."/>
            <person name="Tuskan G.A."/>
            <person name="Heath K."/>
            <person name="Zee F."/>
            <person name="Moore P.H."/>
            <person name="Sunkar R."/>
            <person name="Leebens-Mack J.H."/>
            <person name="Mockler T."/>
            <person name="Bennetzen J.L."/>
            <person name="Freeling M."/>
            <person name="Sankoff D."/>
            <person name="Paterson A.H."/>
            <person name="Zhu X."/>
            <person name="Yang X."/>
            <person name="Smith J.A."/>
            <person name="Cushman J.C."/>
            <person name="Paull R.E."/>
            <person name="Yu Q."/>
        </authorList>
    </citation>
    <scope>NUCLEOTIDE SEQUENCE [LARGE SCALE GENOMIC DNA]</scope>
    <source>
        <strain evidence="11">cv. F153</strain>
    </source>
</reference>
<dbReference type="PRINTS" id="PR00364">
    <property type="entry name" value="DISEASERSIST"/>
</dbReference>
<keyword evidence="11" id="KW-1185">Reference proteome</keyword>
<dbReference type="InterPro" id="IPR027417">
    <property type="entry name" value="P-loop_NTPase"/>
</dbReference>
<keyword evidence="3" id="KW-0677">Repeat</keyword>
<evidence type="ECO:0000259" key="9">
    <source>
        <dbReference type="Pfam" id="PF23559"/>
    </source>
</evidence>
<evidence type="ECO:0000259" key="8">
    <source>
        <dbReference type="Pfam" id="PF18052"/>
    </source>
</evidence>
<dbReference type="Pfam" id="PF18052">
    <property type="entry name" value="Rx_N"/>
    <property type="match status" value="1"/>
</dbReference>
<sequence length="1118" mass="127507">MAAATVLSAFLQVLFEKLSTVVLDELRLLRGVGGQLKDVSDTLSTIRATVEDAEEKQFKDKVVSCWLSRLKDVAYEMDELLDEYVTEDLRLKLQQQRQERSYLRCLCLHNRLFDYKIARRIRKVQEKLGRLVKERDIVGLQMFCRTSQLEITERTKSSSLVDDSRVFGREEDREKIVRILLKPNKSASTGLSILPIVGMGGLGKTTLTQLVYNDDRIKRRFSLRMWVHVAETFDEIKLTRETLESASASGFSSSTTNLNLLQEDLCTKVKGKGFLLVLDDVWNEDPNKWRTFYNALVAGGKGSRIIVTTQNENVGRMMEAMPPYHLTELSDDDCWKLFRNHAFVCGDSTAYPKLEEIGKEIVKKLKGLPLAAKAVGCLLYSKVDEEHWMNILKSQIWDLPPDKNNILPALRLSYKHLPPHLKQCFAFCSVFHKDHEYRKESLVQIWMALGFIQTRGKERMEDVGNSYFDDLVSRSFFQFHKGKYVMNYAIHGLAQSFSLDDCLRLEDLVRNNNIARVKHLSFSCDNSKHTSFESFYEFRGIRTLLLLHGYKSPTSPLPNDLLYKLKYLRVLTLHRRDISELPDSIGNLKHLRFLDLSGTGIRKLPASISKLYNLQTLKLRNCELLDEIENGVTRLVNLRHLEAHTRLVTPITNIGSLTCLQQLEEFVIRKDKGYKISELKNMSDLGGHLCIRNLEHVSCKDEATDAMLSGKEYLTGLDLVWSDETHSRTDAEHLHDHVLEVLQPHNGLKELKIKGFAGAKFPTWLVTLRYLHTINLFDCERCESFPPLGQLPLLKNLEIGGLHAVARIGREFSGDGGVKGFPSLKELVLADMPNLREWICEDEGEFFPRLTDLEVQNCLALRELPHLPLTLKRLRISEAGLHVLPNVRVSDSLPSSSLSSLYIDFCPNLESLEGGLLMQQLRVIKNLTIGNCEKLACLPVEGFGTLASLRRLHIYNCPRLKQFEKTGSLLPCLLKELQIRSCSKLINSILLELHDLSSIANLTIADCDDLYQFPEEGLSATIEFLSISNCKNLQNIPARLKELSSLKTFTIFNCPQVPCLPTEGLPERLQELYIKDCPLLTDRCQVNIGADWPKIAHIPNIDVDEEGIVPERSIYRRR</sequence>
<evidence type="ECO:0000259" key="7">
    <source>
        <dbReference type="Pfam" id="PF00931"/>
    </source>
</evidence>
<dbReference type="SUPFAM" id="SSF52047">
    <property type="entry name" value="RNI-like"/>
    <property type="match status" value="1"/>
</dbReference>
<dbReference type="PANTHER" id="PTHR36766">
    <property type="entry name" value="PLANT BROAD-SPECTRUM MILDEW RESISTANCE PROTEIN RPW8"/>
    <property type="match status" value="1"/>
</dbReference>
<dbReference type="Proteomes" id="UP000515123">
    <property type="component" value="Linkage group 23"/>
</dbReference>
<keyword evidence="2" id="KW-0433">Leucine-rich repeat</keyword>
<keyword evidence="4" id="KW-0547">Nucleotide-binding</keyword>
<dbReference type="OrthoDB" id="2973320at2759"/>
<evidence type="ECO:0000259" key="10">
    <source>
        <dbReference type="Pfam" id="PF25019"/>
    </source>
</evidence>
<evidence type="ECO:0000256" key="2">
    <source>
        <dbReference type="ARBA" id="ARBA00022614"/>
    </source>
</evidence>
<dbReference type="InterPro" id="IPR041118">
    <property type="entry name" value="Rx_N"/>
</dbReference>
<evidence type="ECO:0000256" key="5">
    <source>
        <dbReference type="ARBA" id="ARBA00022821"/>
    </source>
</evidence>
<comment type="similarity">
    <text evidence="1">Belongs to the disease resistance NB-LRR family.</text>
</comment>
<dbReference type="InterPro" id="IPR002182">
    <property type="entry name" value="NB-ARC"/>
</dbReference>
<dbReference type="Gene3D" id="3.80.10.10">
    <property type="entry name" value="Ribonuclease Inhibitor"/>
    <property type="match status" value="2"/>
</dbReference>
<dbReference type="GeneID" id="109727913"/>
<dbReference type="Pfam" id="PF23559">
    <property type="entry name" value="WHD_DRP"/>
    <property type="match status" value="1"/>
</dbReference>
<dbReference type="Pfam" id="PF00931">
    <property type="entry name" value="NB-ARC"/>
    <property type="match status" value="1"/>
</dbReference>
<evidence type="ECO:0000313" key="12">
    <source>
        <dbReference type="RefSeq" id="XP_020113715.1"/>
    </source>
</evidence>
<proteinExistence type="inferred from homology"/>
<name>A0A6P5HC41_ANACO</name>
<dbReference type="InterPro" id="IPR038005">
    <property type="entry name" value="RX-like_CC"/>
</dbReference>
<dbReference type="Gene3D" id="1.20.5.4130">
    <property type="match status" value="1"/>
</dbReference>
<reference evidence="12" key="2">
    <citation type="submission" date="2025-08" db="UniProtKB">
        <authorList>
            <consortium name="RefSeq"/>
        </authorList>
    </citation>
    <scope>IDENTIFICATION</scope>
    <source>
        <tissue evidence="12">Leaf</tissue>
    </source>
</reference>
<organism evidence="11 12">
    <name type="scientific">Ananas comosus</name>
    <name type="common">Pineapple</name>
    <name type="synonym">Ananas ananas</name>
    <dbReference type="NCBI Taxonomy" id="4615"/>
    <lineage>
        <taxon>Eukaryota</taxon>
        <taxon>Viridiplantae</taxon>
        <taxon>Streptophyta</taxon>
        <taxon>Embryophyta</taxon>
        <taxon>Tracheophyta</taxon>
        <taxon>Spermatophyta</taxon>
        <taxon>Magnoliopsida</taxon>
        <taxon>Liliopsida</taxon>
        <taxon>Poales</taxon>
        <taxon>Bromeliaceae</taxon>
        <taxon>Bromelioideae</taxon>
        <taxon>Ananas</taxon>
    </lineage>
</organism>
<dbReference type="GO" id="GO:0002758">
    <property type="term" value="P:innate immune response-activating signaling pathway"/>
    <property type="evidence" value="ECO:0007669"/>
    <property type="project" value="UniProtKB-ARBA"/>
</dbReference>
<evidence type="ECO:0000256" key="6">
    <source>
        <dbReference type="ARBA" id="ARBA00022840"/>
    </source>
</evidence>
<dbReference type="CDD" id="cd14798">
    <property type="entry name" value="RX-CC_like"/>
    <property type="match status" value="1"/>
</dbReference>
<evidence type="ECO:0000256" key="1">
    <source>
        <dbReference type="ARBA" id="ARBA00008894"/>
    </source>
</evidence>
<feature type="domain" description="Disease resistance protein winged helix" evidence="9">
    <location>
        <begin position="430"/>
        <end position="493"/>
    </location>
</feature>
<dbReference type="InterPro" id="IPR058922">
    <property type="entry name" value="WHD_DRP"/>
</dbReference>
<dbReference type="AlphaFoldDB" id="A0A6P5HC41"/>
<dbReference type="GO" id="GO:0009626">
    <property type="term" value="P:plant-type hypersensitive response"/>
    <property type="evidence" value="ECO:0007669"/>
    <property type="project" value="UniProtKB-ARBA"/>
</dbReference>
<dbReference type="SUPFAM" id="SSF52058">
    <property type="entry name" value="L domain-like"/>
    <property type="match status" value="1"/>
</dbReference>
<dbReference type="InterPro" id="IPR056789">
    <property type="entry name" value="LRR_R13L1-DRL21"/>
</dbReference>
<feature type="domain" description="NB-ARC" evidence="7">
    <location>
        <begin position="171"/>
        <end position="343"/>
    </location>
</feature>
<dbReference type="GO" id="GO:0043531">
    <property type="term" value="F:ADP binding"/>
    <property type="evidence" value="ECO:0007669"/>
    <property type="project" value="InterPro"/>
</dbReference>
<dbReference type="Pfam" id="PF25019">
    <property type="entry name" value="LRR_R13L1-DRL21"/>
    <property type="match status" value="1"/>
</dbReference>
<accession>A0A6P5HC41</accession>
<evidence type="ECO:0000256" key="3">
    <source>
        <dbReference type="ARBA" id="ARBA00022737"/>
    </source>
</evidence>
<feature type="domain" description="R13L1/DRL21-like LRR repeat region" evidence="10">
    <location>
        <begin position="676"/>
        <end position="801"/>
    </location>
</feature>
<gene>
    <name evidence="12" type="primary">LOC109727913</name>
</gene>
<dbReference type="InterPro" id="IPR036388">
    <property type="entry name" value="WH-like_DNA-bd_sf"/>
</dbReference>
<dbReference type="GO" id="GO:0005524">
    <property type="term" value="F:ATP binding"/>
    <property type="evidence" value="ECO:0007669"/>
    <property type="project" value="UniProtKB-KW"/>
</dbReference>
<dbReference type="GO" id="GO:0042742">
    <property type="term" value="P:defense response to bacterium"/>
    <property type="evidence" value="ECO:0007669"/>
    <property type="project" value="UniProtKB-ARBA"/>
</dbReference>
<dbReference type="RefSeq" id="XP_020113715.1">
    <property type="nucleotide sequence ID" value="XM_020258126.1"/>
</dbReference>
<keyword evidence="5" id="KW-0611">Plant defense</keyword>
<feature type="domain" description="Disease resistance N-terminal" evidence="8">
    <location>
        <begin position="10"/>
        <end position="98"/>
    </location>
</feature>
<dbReference type="FunFam" id="1.10.10.10:FF:000322">
    <property type="entry name" value="Probable disease resistance protein At1g63360"/>
    <property type="match status" value="1"/>
</dbReference>
<dbReference type="Gene3D" id="3.40.50.300">
    <property type="entry name" value="P-loop containing nucleotide triphosphate hydrolases"/>
    <property type="match status" value="1"/>
</dbReference>
<dbReference type="SUPFAM" id="SSF52540">
    <property type="entry name" value="P-loop containing nucleoside triphosphate hydrolases"/>
    <property type="match status" value="1"/>
</dbReference>
<evidence type="ECO:0000256" key="4">
    <source>
        <dbReference type="ARBA" id="ARBA00022741"/>
    </source>
</evidence>
<evidence type="ECO:0000313" key="11">
    <source>
        <dbReference type="Proteomes" id="UP000515123"/>
    </source>
</evidence>
<dbReference type="PANTHER" id="PTHR36766:SF51">
    <property type="entry name" value="DISEASE RESISTANCE RPP13-LIKE PROTEIN 1"/>
    <property type="match status" value="1"/>
</dbReference>